<organism evidence="10 11">
    <name type="scientific">Sphingomonas aracearum</name>
    <dbReference type="NCBI Taxonomy" id="2283317"/>
    <lineage>
        <taxon>Bacteria</taxon>
        <taxon>Pseudomonadati</taxon>
        <taxon>Pseudomonadota</taxon>
        <taxon>Alphaproteobacteria</taxon>
        <taxon>Sphingomonadales</taxon>
        <taxon>Sphingomonadaceae</taxon>
        <taxon>Sphingomonas</taxon>
    </lineage>
</organism>
<keyword evidence="2 8" id="KW-1277">Toxin-antitoxin system</keyword>
<dbReference type="InterPro" id="IPR029060">
    <property type="entry name" value="PIN-like_dom_sf"/>
</dbReference>
<evidence type="ECO:0000256" key="2">
    <source>
        <dbReference type="ARBA" id="ARBA00022649"/>
    </source>
</evidence>
<evidence type="ECO:0000256" key="3">
    <source>
        <dbReference type="ARBA" id="ARBA00022722"/>
    </source>
</evidence>
<dbReference type="SMART" id="SM00670">
    <property type="entry name" value="PINc"/>
    <property type="match status" value="1"/>
</dbReference>
<dbReference type="Proteomes" id="UP000253918">
    <property type="component" value="Unassembled WGS sequence"/>
</dbReference>
<feature type="domain" description="PIN" evidence="9">
    <location>
        <begin position="1"/>
        <end position="112"/>
    </location>
</feature>
<dbReference type="CDD" id="cd18736">
    <property type="entry name" value="PIN_CcVapC1-like"/>
    <property type="match status" value="1"/>
</dbReference>
<evidence type="ECO:0000256" key="8">
    <source>
        <dbReference type="HAMAP-Rule" id="MF_00265"/>
    </source>
</evidence>
<keyword evidence="6 8" id="KW-0460">Magnesium</keyword>
<evidence type="ECO:0000256" key="4">
    <source>
        <dbReference type="ARBA" id="ARBA00022723"/>
    </source>
</evidence>
<proteinExistence type="inferred from homology"/>
<comment type="caution">
    <text evidence="10">The sequence shown here is derived from an EMBL/GenBank/DDBJ whole genome shotgun (WGS) entry which is preliminary data.</text>
</comment>
<comment type="function">
    <text evidence="8">Toxic component of a toxin-antitoxin (TA) system. An RNase.</text>
</comment>
<dbReference type="PANTHER" id="PTHR33653">
    <property type="entry name" value="RIBONUCLEASE VAPC2"/>
    <property type="match status" value="1"/>
</dbReference>
<protein>
    <recommendedName>
        <fullName evidence="8">Ribonuclease VapC</fullName>
        <shortName evidence="8">RNase VapC</shortName>
        <ecNumber evidence="8">3.1.-.-</ecNumber>
    </recommendedName>
    <alternativeName>
        <fullName evidence="8">Toxin VapC</fullName>
    </alternativeName>
</protein>
<evidence type="ECO:0000256" key="5">
    <source>
        <dbReference type="ARBA" id="ARBA00022801"/>
    </source>
</evidence>
<name>A0A369VXE8_9SPHN</name>
<keyword evidence="8" id="KW-0800">Toxin</keyword>
<dbReference type="HAMAP" id="MF_00265">
    <property type="entry name" value="VapC_Nob1"/>
    <property type="match status" value="1"/>
</dbReference>
<dbReference type="InterPro" id="IPR002716">
    <property type="entry name" value="PIN_dom"/>
</dbReference>
<dbReference type="GO" id="GO:0004540">
    <property type="term" value="F:RNA nuclease activity"/>
    <property type="evidence" value="ECO:0007669"/>
    <property type="project" value="InterPro"/>
</dbReference>
<feature type="binding site" evidence="8">
    <location>
        <position position="6"/>
    </location>
    <ligand>
        <name>Mg(2+)</name>
        <dbReference type="ChEBI" id="CHEBI:18420"/>
    </ligand>
</feature>
<sequence length="124" mass="13438">MKYMLDSNAIIALVMATSDALGRRAAQCDEGDIVTSAVAIAEIAYGSARAKPPAMDQLRAFLEEVPVLDFDYKAAFAYASLPFRRGSYDRLIAAHALANALTIVTNNERDFADIPGLVVENWAL</sequence>
<keyword evidence="5 8" id="KW-0378">Hydrolase</keyword>
<keyword evidence="11" id="KW-1185">Reference proteome</keyword>
<dbReference type="EC" id="3.1.-.-" evidence="8"/>
<dbReference type="Pfam" id="PF01850">
    <property type="entry name" value="PIN"/>
    <property type="match status" value="1"/>
</dbReference>
<dbReference type="GO" id="GO:0090729">
    <property type="term" value="F:toxin activity"/>
    <property type="evidence" value="ECO:0007669"/>
    <property type="project" value="UniProtKB-KW"/>
</dbReference>
<evidence type="ECO:0000259" key="9">
    <source>
        <dbReference type="SMART" id="SM00670"/>
    </source>
</evidence>
<evidence type="ECO:0000313" key="10">
    <source>
        <dbReference type="EMBL" id="RDE06267.1"/>
    </source>
</evidence>
<comment type="similarity">
    <text evidence="7 8">Belongs to the PINc/VapC protein family.</text>
</comment>
<dbReference type="GO" id="GO:0000287">
    <property type="term" value="F:magnesium ion binding"/>
    <property type="evidence" value="ECO:0007669"/>
    <property type="project" value="UniProtKB-UniRule"/>
</dbReference>
<feature type="binding site" evidence="8">
    <location>
        <position position="89"/>
    </location>
    <ligand>
        <name>Mg(2+)</name>
        <dbReference type="ChEBI" id="CHEBI:18420"/>
    </ligand>
</feature>
<dbReference type="GO" id="GO:0016787">
    <property type="term" value="F:hydrolase activity"/>
    <property type="evidence" value="ECO:0007669"/>
    <property type="project" value="UniProtKB-KW"/>
</dbReference>
<dbReference type="EMBL" id="QQNB01000001">
    <property type="protein sequence ID" value="RDE06267.1"/>
    <property type="molecule type" value="Genomic_DNA"/>
</dbReference>
<dbReference type="SUPFAM" id="SSF88723">
    <property type="entry name" value="PIN domain-like"/>
    <property type="match status" value="1"/>
</dbReference>
<dbReference type="PANTHER" id="PTHR33653:SF1">
    <property type="entry name" value="RIBONUCLEASE VAPC2"/>
    <property type="match status" value="1"/>
</dbReference>
<gene>
    <name evidence="8" type="primary">vapC</name>
    <name evidence="10" type="ORF">DVW87_00595</name>
</gene>
<dbReference type="OrthoDB" id="9796690at2"/>
<dbReference type="AlphaFoldDB" id="A0A369VXE8"/>
<evidence type="ECO:0000313" key="11">
    <source>
        <dbReference type="Proteomes" id="UP000253918"/>
    </source>
</evidence>
<reference evidence="10 11" key="1">
    <citation type="submission" date="2018-07" db="EMBL/GenBank/DDBJ databases">
        <title>a novel species of Sphingomonas isolated from the rhizosphere soil of Araceae plant.</title>
        <authorList>
            <person name="Zhiyong W."/>
            <person name="Qinglan Z."/>
            <person name="Zhiwei F."/>
            <person name="Ding X."/>
            <person name="Gejiao W."/>
            <person name="Shixue Z."/>
        </authorList>
    </citation>
    <scope>NUCLEOTIDE SEQUENCE [LARGE SCALE GENOMIC DNA]</scope>
    <source>
        <strain evidence="10 11">WZY 27</strain>
    </source>
</reference>
<dbReference type="InterPro" id="IPR050556">
    <property type="entry name" value="Type_II_TA_system_RNase"/>
</dbReference>
<evidence type="ECO:0000256" key="7">
    <source>
        <dbReference type="ARBA" id="ARBA00038093"/>
    </source>
</evidence>
<comment type="cofactor">
    <cofactor evidence="1 8">
        <name>Mg(2+)</name>
        <dbReference type="ChEBI" id="CHEBI:18420"/>
    </cofactor>
</comment>
<keyword evidence="4 8" id="KW-0479">Metal-binding</keyword>
<keyword evidence="3 8" id="KW-0540">Nuclease</keyword>
<dbReference type="InterPro" id="IPR022907">
    <property type="entry name" value="VapC_family"/>
</dbReference>
<evidence type="ECO:0000256" key="6">
    <source>
        <dbReference type="ARBA" id="ARBA00022842"/>
    </source>
</evidence>
<dbReference type="RefSeq" id="WP_114685849.1">
    <property type="nucleotide sequence ID" value="NZ_QQNB01000001.1"/>
</dbReference>
<dbReference type="Gene3D" id="3.40.50.1010">
    <property type="entry name" value="5'-nuclease"/>
    <property type="match status" value="1"/>
</dbReference>
<evidence type="ECO:0000256" key="1">
    <source>
        <dbReference type="ARBA" id="ARBA00001946"/>
    </source>
</evidence>
<accession>A0A369VXE8</accession>